<organism evidence="1 2">
    <name type="scientific">Halorarum halophilum</name>
    <dbReference type="NCBI Taxonomy" id="2743090"/>
    <lineage>
        <taxon>Archaea</taxon>
        <taxon>Methanobacteriati</taxon>
        <taxon>Methanobacteriota</taxon>
        <taxon>Stenosarchaea group</taxon>
        <taxon>Halobacteria</taxon>
        <taxon>Halobacteriales</taxon>
        <taxon>Haloferacaceae</taxon>
        <taxon>Halorarum</taxon>
    </lineage>
</organism>
<dbReference type="KEGG" id="halg:HUG10_10655"/>
<sequence length="112" mass="12043">MQTVFHLITGDPDQQQTALTLAENLSEDDTVDMDDIVVLAQADGIEPVRAGGSDADRVKSLQEKGIAFSACGNTLEMKGMEESDLVDDVDVVPSGVGELTRLQDEGYAYIRP</sequence>
<accession>A0A7D5GLG4</accession>
<protein>
    <submittedName>
        <fullName evidence="1">DsrE family protein</fullName>
    </submittedName>
</protein>
<dbReference type="Pfam" id="PF02635">
    <property type="entry name" value="DsrE"/>
    <property type="match status" value="1"/>
</dbReference>
<evidence type="ECO:0000313" key="2">
    <source>
        <dbReference type="Proteomes" id="UP000509750"/>
    </source>
</evidence>
<dbReference type="Proteomes" id="UP000509750">
    <property type="component" value="Chromosome"/>
</dbReference>
<evidence type="ECO:0000313" key="1">
    <source>
        <dbReference type="EMBL" id="QLG27987.1"/>
    </source>
</evidence>
<reference evidence="1 2" key="1">
    <citation type="submission" date="2020-07" db="EMBL/GenBank/DDBJ databases">
        <title>Gai3-2, isolated from salt lake.</title>
        <authorList>
            <person name="Cui H."/>
            <person name="Shi X."/>
        </authorList>
    </citation>
    <scope>NUCLEOTIDE SEQUENCE [LARGE SCALE GENOMIC DNA]</scope>
    <source>
        <strain evidence="1 2">Gai3-2</strain>
    </source>
</reference>
<dbReference type="InterPro" id="IPR027396">
    <property type="entry name" value="DsrEFH-like"/>
</dbReference>
<dbReference type="AlphaFoldDB" id="A0A7D5GLG4"/>
<dbReference type="OrthoDB" id="57062at2157"/>
<dbReference type="Gene3D" id="3.40.1260.10">
    <property type="entry name" value="DsrEFH-like"/>
    <property type="match status" value="1"/>
</dbReference>
<proteinExistence type="predicted"/>
<dbReference type="InterPro" id="IPR003787">
    <property type="entry name" value="Sulphur_relay_DsrE/F-like"/>
</dbReference>
<keyword evidence="2" id="KW-1185">Reference proteome</keyword>
<dbReference type="RefSeq" id="WP_179169562.1">
    <property type="nucleotide sequence ID" value="NZ_CP058529.1"/>
</dbReference>
<name>A0A7D5GLG4_9EURY</name>
<dbReference type="SUPFAM" id="SSF75169">
    <property type="entry name" value="DsrEFH-like"/>
    <property type="match status" value="1"/>
</dbReference>
<dbReference type="PANTHER" id="PTHR37691:SF1">
    <property type="entry name" value="BLR3518 PROTEIN"/>
    <property type="match status" value="1"/>
</dbReference>
<gene>
    <name evidence="1" type="ORF">HUG10_10655</name>
</gene>
<dbReference type="EMBL" id="CP058529">
    <property type="protein sequence ID" value="QLG27987.1"/>
    <property type="molecule type" value="Genomic_DNA"/>
</dbReference>
<dbReference type="GeneID" id="56029298"/>
<dbReference type="PANTHER" id="PTHR37691">
    <property type="entry name" value="BLR3518 PROTEIN"/>
    <property type="match status" value="1"/>
</dbReference>